<protein>
    <submittedName>
        <fullName evidence="1">Uncharacterized protein</fullName>
    </submittedName>
</protein>
<proteinExistence type="predicted"/>
<evidence type="ECO:0000313" key="1">
    <source>
        <dbReference type="EMBL" id="MPN32928.1"/>
    </source>
</evidence>
<accession>A0A645H1N6</accession>
<reference evidence="1" key="1">
    <citation type="submission" date="2019-08" db="EMBL/GenBank/DDBJ databases">
        <authorList>
            <person name="Kucharzyk K."/>
            <person name="Murdoch R.W."/>
            <person name="Higgins S."/>
            <person name="Loffler F."/>
        </authorList>
    </citation>
    <scope>NUCLEOTIDE SEQUENCE</scope>
</reference>
<dbReference type="AlphaFoldDB" id="A0A645H1N6"/>
<name>A0A645H1N6_9ZZZZ</name>
<dbReference type="EMBL" id="VSSQ01085194">
    <property type="protein sequence ID" value="MPN32928.1"/>
    <property type="molecule type" value="Genomic_DNA"/>
</dbReference>
<organism evidence="1">
    <name type="scientific">bioreactor metagenome</name>
    <dbReference type="NCBI Taxonomy" id="1076179"/>
    <lineage>
        <taxon>unclassified sequences</taxon>
        <taxon>metagenomes</taxon>
        <taxon>ecological metagenomes</taxon>
    </lineage>
</organism>
<gene>
    <name evidence="1" type="ORF">SDC9_180411</name>
</gene>
<sequence>MLAFGNGGGFATLQFGKFLCHVFMEFVLPFDELVAVAHDLLGGQPLVSCKRYKAQVHMRIALIHMDNRRKDIILADFLL</sequence>
<comment type="caution">
    <text evidence="1">The sequence shown here is derived from an EMBL/GenBank/DDBJ whole genome shotgun (WGS) entry which is preliminary data.</text>
</comment>